<reference evidence="1 2" key="1">
    <citation type="journal article" date="2015" name="Biotechnol. Biofuels">
        <title>Enhanced degradation of softwood versus hardwood by the white-rot fungus Pycnoporus coccineus.</title>
        <authorList>
            <person name="Couturier M."/>
            <person name="Navarro D."/>
            <person name="Chevret D."/>
            <person name="Henrissat B."/>
            <person name="Piumi F."/>
            <person name="Ruiz-Duenas F.J."/>
            <person name="Martinez A.T."/>
            <person name="Grigoriev I.V."/>
            <person name="Riley R."/>
            <person name="Lipzen A."/>
            <person name="Berrin J.G."/>
            <person name="Master E.R."/>
            <person name="Rosso M.N."/>
        </authorList>
    </citation>
    <scope>NUCLEOTIDE SEQUENCE [LARGE SCALE GENOMIC DNA]</scope>
    <source>
        <strain evidence="1 2">BRFM310</strain>
    </source>
</reference>
<accession>A0A1Y2IG44</accession>
<protein>
    <submittedName>
        <fullName evidence="1">Uncharacterized protein</fullName>
    </submittedName>
</protein>
<sequence length="329" mass="37074">MSAVATIDLRRALDIVEQTKAQNIDLAKNIYNATVQFMEAQGLTAHEELWYNKMEELAHDAHAVYALNTMHQLRSSVQLVHHKGGLAGLCEKVYAAMAMEREVGSTFEDLLDLYKDNAPQLSPAQTDTFYRTFDVVHRILLQAKDAEIIVLQFLRGNQDALQFLQYVHDNLQVATHPLRLFPTYAVGRHVRQDLDIVEGILDVAAFLLSATVEEAASAAFQLRAVGGTQFEQYTVDQKLAGLLSIRNKLIELQDSLNMRLETFSARLHSPPATLPRTLHGPAEAEFSIDMLLRIAAQFLRLDHLLETTHEFQEAQAMITSLLQATWWPV</sequence>
<name>A0A1Y2IG44_TRAC3</name>
<dbReference type="EMBL" id="KZ084121">
    <property type="protein sequence ID" value="OSD00156.1"/>
    <property type="molecule type" value="Genomic_DNA"/>
</dbReference>
<dbReference type="AlphaFoldDB" id="A0A1Y2IG44"/>
<keyword evidence="2" id="KW-1185">Reference proteome</keyword>
<organism evidence="1 2">
    <name type="scientific">Trametes coccinea (strain BRFM310)</name>
    <name type="common">Pycnoporus coccineus</name>
    <dbReference type="NCBI Taxonomy" id="1353009"/>
    <lineage>
        <taxon>Eukaryota</taxon>
        <taxon>Fungi</taxon>
        <taxon>Dikarya</taxon>
        <taxon>Basidiomycota</taxon>
        <taxon>Agaricomycotina</taxon>
        <taxon>Agaricomycetes</taxon>
        <taxon>Polyporales</taxon>
        <taxon>Polyporaceae</taxon>
        <taxon>Trametes</taxon>
    </lineage>
</organism>
<dbReference type="OrthoDB" id="2753466at2759"/>
<evidence type="ECO:0000313" key="2">
    <source>
        <dbReference type="Proteomes" id="UP000193067"/>
    </source>
</evidence>
<dbReference type="Proteomes" id="UP000193067">
    <property type="component" value="Unassembled WGS sequence"/>
</dbReference>
<gene>
    <name evidence="1" type="ORF">PYCCODRAFT_1469685</name>
</gene>
<proteinExistence type="predicted"/>
<evidence type="ECO:0000313" key="1">
    <source>
        <dbReference type="EMBL" id="OSD00156.1"/>
    </source>
</evidence>